<sequence length="250" mass="26810">MPPRVPVESDFADLQATVPHKLHFPSPPESTTALMLVFHGLGDTHTNFSAFAPSTNLPGVMAVTVRGTSRLPDSLGLGIEGFHWGDDLIIDQATGDLDDDAGFDKAEKVIMDEVLGRVIIGECGWETTDVLLFGFGQGGTLALGLAAKLADQNGKFKGAVSVGGSMPASMAPKSGKKSATEVLVVQLEDDEPVKRHFDNVRVANWDRKGVDMPRNRDEMVPIMKFFAERLNSGWPGDQAQAQAQAQTPAQ</sequence>
<dbReference type="GO" id="GO:0008474">
    <property type="term" value="F:palmitoyl-(protein) hydrolase activity"/>
    <property type="evidence" value="ECO:0007669"/>
    <property type="project" value="TreeGrafter"/>
</dbReference>
<dbReference type="RefSeq" id="XP_035318880.1">
    <property type="nucleotide sequence ID" value="XM_035465331.1"/>
</dbReference>
<dbReference type="InterPro" id="IPR003140">
    <property type="entry name" value="PLipase/COase/thioEstase"/>
</dbReference>
<evidence type="ECO:0000313" key="4">
    <source>
        <dbReference type="Proteomes" id="UP000749293"/>
    </source>
</evidence>
<dbReference type="GO" id="GO:0005737">
    <property type="term" value="C:cytoplasm"/>
    <property type="evidence" value="ECO:0007669"/>
    <property type="project" value="TreeGrafter"/>
</dbReference>
<dbReference type="Gene3D" id="3.40.50.1820">
    <property type="entry name" value="alpha/beta hydrolase"/>
    <property type="match status" value="1"/>
</dbReference>
<name>A0A9P5CYB7_9HYPO</name>
<dbReference type="GeneID" id="55969583"/>
<gene>
    <name evidence="3" type="ORF">GMORB2_3355</name>
</gene>
<proteinExistence type="inferred from homology"/>
<feature type="domain" description="Phospholipase/carboxylesterase/thioesterase" evidence="2">
    <location>
        <begin position="27"/>
        <end position="186"/>
    </location>
</feature>
<evidence type="ECO:0000259" key="2">
    <source>
        <dbReference type="Pfam" id="PF02230"/>
    </source>
</evidence>
<dbReference type="PANTHER" id="PTHR10655">
    <property type="entry name" value="LYSOPHOSPHOLIPASE-RELATED"/>
    <property type="match status" value="1"/>
</dbReference>
<protein>
    <submittedName>
        <fullName evidence="3">Esterase</fullName>
    </submittedName>
</protein>
<organism evidence="3 4">
    <name type="scientific">Geosmithia morbida</name>
    <dbReference type="NCBI Taxonomy" id="1094350"/>
    <lineage>
        <taxon>Eukaryota</taxon>
        <taxon>Fungi</taxon>
        <taxon>Dikarya</taxon>
        <taxon>Ascomycota</taxon>
        <taxon>Pezizomycotina</taxon>
        <taxon>Sordariomycetes</taxon>
        <taxon>Hypocreomycetidae</taxon>
        <taxon>Hypocreales</taxon>
        <taxon>Bionectriaceae</taxon>
        <taxon>Geosmithia</taxon>
    </lineage>
</organism>
<evidence type="ECO:0000256" key="1">
    <source>
        <dbReference type="ARBA" id="ARBA00006499"/>
    </source>
</evidence>
<accession>A0A9P5CYB7</accession>
<reference evidence="3" key="1">
    <citation type="submission" date="2020-03" db="EMBL/GenBank/DDBJ databases">
        <title>Site-based positive gene gene selection in Geosmithia morbida across the United States reveals a broad range of putative effectors and factors for local host and environmental adapation.</title>
        <authorList>
            <person name="Onufrak A."/>
            <person name="Murdoch R.W."/>
            <person name="Gazis R."/>
            <person name="Huff M."/>
            <person name="Staton M."/>
            <person name="Klingeman W."/>
            <person name="Hadziabdic D."/>
        </authorList>
    </citation>
    <scope>NUCLEOTIDE SEQUENCE</scope>
    <source>
        <strain evidence="3">1262</strain>
    </source>
</reference>
<dbReference type="EMBL" id="JAANYQ010000018">
    <property type="protein sequence ID" value="KAF4120228.1"/>
    <property type="molecule type" value="Genomic_DNA"/>
</dbReference>
<comment type="similarity">
    <text evidence="1">Belongs to the AB hydrolase superfamily. AB hydrolase 2 family.</text>
</comment>
<dbReference type="OrthoDB" id="437457at2759"/>
<dbReference type="Proteomes" id="UP000749293">
    <property type="component" value="Unassembled WGS sequence"/>
</dbReference>
<dbReference type="Pfam" id="PF02230">
    <property type="entry name" value="Abhydrolase_2"/>
    <property type="match status" value="1"/>
</dbReference>
<dbReference type="PANTHER" id="PTHR10655:SF67">
    <property type="entry name" value="PHOSPHOLIPASE_CARBOXYLESTERASE SUPERFAMILY (AFU_ORTHOLOGUE AFUA_5G09340)"/>
    <property type="match status" value="1"/>
</dbReference>
<dbReference type="AlphaFoldDB" id="A0A9P5CYB7"/>
<dbReference type="GO" id="GO:0052689">
    <property type="term" value="F:carboxylic ester hydrolase activity"/>
    <property type="evidence" value="ECO:0007669"/>
    <property type="project" value="TreeGrafter"/>
</dbReference>
<comment type="caution">
    <text evidence="3">The sequence shown here is derived from an EMBL/GenBank/DDBJ whole genome shotgun (WGS) entry which is preliminary data.</text>
</comment>
<keyword evidence="4" id="KW-1185">Reference proteome</keyword>
<dbReference type="InterPro" id="IPR050565">
    <property type="entry name" value="LYPA1-2/EST-like"/>
</dbReference>
<dbReference type="SUPFAM" id="SSF53474">
    <property type="entry name" value="alpha/beta-Hydrolases"/>
    <property type="match status" value="1"/>
</dbReference>
<evidence type="ECO:0000313" key="3">
    <source>
        <dbReference type="EMBL" id="KAF4120228.1"/>
    </source>
</evidence>
<dbReference type="InterPro" id="IPR029058">
    <property type="entry name" value="AB_hydrolase_fold"/>
</dbReference>